<proteinExistence type="inferred from homology"/>
<evidence type="ECO:0000256" key="2">
    <source>
        <dbReference type="ARBA" id="ARBA00009604"/>
    </source>
</evidence>
<dbReference type="SFLD" id="SFLDF00002">
    <property type="entry name" value="enolase"/>
    <property type="match status" value="1"/>
</dbReference>
<feature type="domain" description="Enolase N-terminal" evidence="14">
    <location>
        <begin position="2"/>
        <end position="120"/>
    </location>
</feature>
<dbReference type="GO" id="GO:0000287">
    <property type="term" value="F:magnesium ion binding"/>
    <property type="evidence" value="ECO:0007669"/>
    <property type="project" value="UniProtKB-UniRule"/>
</dbReference>
<dbReference type="PANTHER" id="PTHR11902">
    <property type="entry name" value="ENOLASE"/>
    <property type="match status" value="1"/>
</dbReference>
<evidence type="ECO:0000259" key="14">
    <source>
        <dbReference type="SMART" id="SM01193"/>
    </source>
</evidence>
<dbReference type="SUPFAM" id="SSF51604">
    <property type="entry name" value="Enolase C-terminal domain-like"/>
    <property type="match status" value="1"/>
</dbReference>
<dbReference type="SMART" id="SM01193">
    <property type="entry name" value="Enolase_N"/>
    <property type="match status" value="1"/>
</dbReference>
<evidence type="ECO:0000256" key="8">
    <source>
        <dbReference type="ARBA" id="ARBA00023239"/>
    </source>
</evidence>
<name>A0A1G2DWX4_9BACT</name>
<dbReference type="GO" id="GO:0005576">
    <property type="term" value="C:extracellular region"/>
    <property type="evidence" value="ECO:0007669"/>
    <property type="project" value="UniProtKB-SubCell"/>
</dbReference>
<comment type="cofactor">
    <cofactor evidence="9">
        <name>Mg(2+)</name>
        <dbReference type="ChEBI" id="CHEBI:18420"/>
    </cofactor>
    <text evidence="9">Binds a second Mg(2+) ion via substrate during catalysis.</text>
</comment>
<dbReference type="GO" id="GO:0000015">
    <property type="term" value="C:phosphopyruvate hydratase complex"/>
    <property type="evidence" value="ECO:0007669"/>
    <property type="project" value="InterPro"/>
</dbReference>
<dbReference type="SFLD" id="SFLDG00178">
    <property type="entry name" value="enolase"/>
    <property type="match status" value="1"/>
</dbReference>
<dbReference type="GO" id="GO:0004634">
    <property type="term" value="F:phosphopyruvate hydratase activity"/>
    <property type="evidence" value="ECO:0007669"/>
    <property type="project" value="UniProtKB-UniRule"/>
</dbReference>
<comment type="function">
    <text evidence="9">Catalyzes the reversible conversion of 2-phosphoglycerate (2-PG) into phosphoenolpyruvate (PEP). It is essential for the degradation of carbohydrates via glycolysis.</text>
</comment>
<keyword evidence="9 12" id="KW-0479">Metal-binding</keyword>
<dbReference type="HAMAP" id="MF_00318">
    <property type="entry name" value="Enolase"/>
    <property type="match status" value="1"/>
</dbReference>
<feature type="binding site" evidence="11">
    <location>
        <begin position="355"/>
        <end position="358"/>
    </location>
    <ligand>
        <name>substrate</name>
    </ligand>
</feature>
<dbReference type="SFLD" id="SFLDS00001">
    <property type="entry name" value="Enolase"/>
    <property type="match status" value="1"/>
</dbReference>
<evidence type="ECO:0000256" key="12">
    <source>
        <dbReference type="PIRSR" id="PIRSR001400-3"/>
    </source>
</evidence>
<reference evidence="15 16" key="1">
    <citation type="journal article" date="2016" name="Nat. Commun.">
        <title>Thousands of microbial genomes shed light on interconnected biogeochemical processes in an aquifer system.</title>
        <authorList>
            <person name="Anantharaman K."/>
            <person name="Brown C.T."/>
            <person name="Hug L.A."/>
            <person name="Sharon I."/>
            <person name="Castelle C.J."/>
            <person name="Probst A.J."/>
            <person name="Thomas B.C."/>
            <person name="Singh A."/>
            <person name="Wilkins M.J."/>
            <person name="Karaoz U."/>
            <person name="Brodie E.L."/>
            <person name="Williams K.H."/>
            <person name="Hubbard S.S."/>
            <person name="Banfield J.F."/>
        </authorList>
    </citation>
    <scope>NUCLEOTIDE SEQUENCE [LARGE SCALE GENOMIC DNA]</scope>
</reference>
<feature type="binding site" evidence="9">
    <location>
        <position position="358"/>
    </location>
    <ligand>
        <name>(2R)-2-phosphoglycerate</name>
        <dbReference type="ChEBI" id="CHEBI:58289"/>
    </ligand>
</feature>
<dbReference type="GO" id="GO:0009986">
    <property type="term" value="C:cell surface"/>
    <property type="evidence" value="ECO:0007669"/>
    <property type="project" value="UniProtKB-SubCell"/>
</dbReference>
<comment type="catalytic activity">
    <reaction evidence="9">
        <text>(2R)-2-phosphoglycerate = phosphoenolpyruvate + H2O</text>
        <dbReference type="Rhea" id="RHEA:10164"/>
        <dbReference type="ChEBI" id="CHEBI:15377"/>
        <dbReference type="ChEBI" id="CHEBI:58289"/>
        <dbReference type="ChEBI" id="CHEBI:58702"/>
        <dbReference type="EC" id="4.2.1.11"/>
    </reaction>
</comment>
<feature type="binding site" evidence="9">
    <location>
        <position position="328"/>
    </location>
    <ligand>
        <name>(2R)-2-phosphoglycerate</name>
        <dbReference type="ChEBI" id="CHEBI:58289"/>
    </ligand>
</feature>
<dbReference type="PRINTS" id="PR00148">
    <property type="entry name" value="ENOLASE"/>
</dbReference>
<evidence type="ECO:0000256" key="10">
    <source>
        <dbReference type="PIRSR" id="PIRSR001400-1"/>
    </source>
</evidence>
<feature type="active site" description="Proton donor" evidence="9 10">
    <location>
        <position position="204"/>
    </location>
</feature>
<feature type="binding site" evidence="9">
    <location>
        <position position="161"/>
    </location>
    <ligand>
        <name>(2R)-2-phosphoglycerate</name>
        <dbReference type="ChEBI" id="CHEBI:58289"/>
    </ligand>
</feature>
<dbReference type="InterPro" id="IPR029017">
    <property type="entry name" value="Enolase-like_N"/>
</dbReference>
<feature type="domain" description="Enolase C-terminal TIM barrel" evidence="13">
    <location>
        <begin position="137"/>
        <end position="402"/>
    </location>
</feature>
<keyword evidence="5 9" id="KW-0964">Secreted</keyword>
<dbReference type="InterPro" id="IPR020811">
    <property type="entry name" value="Enolase_N"/>
</dbReference>
<feature type="binding site" evidence="11">
    <location>
        <position position="379"/>
    </location>
    <ligand>
        <name>substrate</name>
    </ligand>
</feature>
<evidence type="ECO:0000313" key="15">
    <source>
        <dbReference type="EMBL" id="OGZ18104.1"/>
    </source>
</evidence>
<feature type="binding site" evidence="9">
    <location>
        <position position="235"/>
    </location>
    <ligand>
        <name>Mg(2+)</name>
        <dbReference type="ChEBI" id="CHEBI:18420"/>
    </ligand>
</feature>
<dbReference type="SMART" id="SM01192">
    <property type="entry name" value="Enolase_C"/>
    <property type="match status" value="1"/>
</dbReference>
<dbReference type="Pfam" id="PF00113">
    <property type="entry name" value="Enolase_C"/>
    <property type="match status" value="1"/>
</dbReference>
<dbReference type="InterPro" id="IPR036849">
    <property type="entry name" value="Enolase-like_C_sf"/>
</dbReference>
<keyword evidence="8 9" id="KW-0456">Lyase</keyword>
<feature type="binding site" evidence="9">
    <location>
        <position position="357"/>
    </location>
    <ligand>
        <name>(2R)-2-phosphoglycerate</name>
        <dbReference type="ChEBI" id="CHEBI:58289"/>
    </ligand>
</feature>
<feature type="active site" description="Proton acceptor" evidence="9 10">
    <location>
        <position position="328"/>
    </location>
</feature>
<comment type="caution">
    <text evidence="15">The sequence shown here is derived from an EMBL/GenBank/DDBJ whole genome shotgun (WGS) entry which is preliminary data.</text>
</comment>
<dbReference type="Proteomes" id="UP000178893">
    <property type="component" value="Unassembled WGS sequence"/>
</dbReference>
<evidence type="ECO:0000256" key="6">
    <source>
        <dbReference type="ARBA" id="ARBA00022842"/>
    </source>
</evidence>
<comment type="cofactor">
    <cofactor evidence="12">
        <name>Mg(2+)</name>
        <dbReference type="ChEBI" id="CHEBI:18420"/>
    </cofactor>
    <text evidence="12">Mg(2+) is required for catalysis and for stabilizing the dimer.</text>
</comment>
<dbReference type="UniPathway" id="UPA00109">
    <property type="reaction ID" value="UER00187"/>
</dbReference>
<evidence type="ECO:0000256" key="5">
    <source>
        <dbReference type="ARBA" id="ARBA00022525"/>
    </source>
</evidence>
<evidence type="ECO:0000256" key="9">
    <source>
        <dbReference type="HAMAP-Rule" id="MF_00318"/>
    </source>
</evidence>
<accession>A0A1G2DWX4</accession>
<keyword evidence="6 9" id="KW-0460">Magnesium</keyword>
<feature type="binding site" evidence="11">
    <location>
        <position position="153"/>
    </location>
    <ligand>
        <name>substrate</name>
    </ligand>
</feature>
<keyword evidence="15" id="KW-0670">Pyruvate</keyword>
<dbReference type="Pfam" id="PF03952">
    <property type="entry name" value="Enolase_N"/>
    <property type="match status" value="1"/>
</dbReference>
<organism evidence="15 16">
    <name type="scientific">Candidatus Nealsonbacteria bacterium RBG_13_37_56</name>
    <dbReference type="NCBI Taxonomy" id="1801661"/>
    <lineage>
        <taxon>Bacteria</taxon>
        <taxon>Candidatus Nealsoniibacteriota</taxon>
    </lineage>
</organism>
<dbReference type="EMBL" id="MHLW01000016">
    <property type="protein sequence ID" value="OGZ18104.1"/>
    <property type="molecule type" value="Genomic_DNA"/>
</dbReference>
<keyword evidence="9" id="KW-0963">Cytoplasm</keyword>
<evidence type="ECO:0000313" key="16">
    <source>
        <dbReference type="Proteomes" id="UP000178893"/>
    </source>
</evidence>
<comment type="similarity">
    <text evidence="2 9">Belongs to the enolase family.</text>
</comment>
<feature type="binding site" evidence="9 12">
    <location>
        <position position="303"/>
    </location>
    <ligand>
        <name>Mg(2+)</name>
        <dbReference type="ChEBI" id="CHEBI:18420"/>
    </ligand>
</feature>
<dbReference type="GO" id="GO:0006096">
    <property type="term" value="P:glycolytic process"/>
    <property type="evidence" value="ECO:0007669"/>
    <property type="project" value="UniProtKB-UniRule"/>
</dbReference>
<gene>
    <name evidence="9" type="primary">eno</name>
    <name evidence="15" type="ORF">A2V72_02155</name>
</gene>
<dbReference type="PIRSF" id="PIRSF001400">
    <property type="entry name" value="Enolase"/>
    <property type="match status" value="1"/>
</dbReference>
<comment type="subcellular location">
    <subcellularLocation>
        <location evidence="9">Cytoplasm</location>
    </subcellularLocation>
    <subcellularLocation>
        <location evidence="9">Secreted</location>
    </subcellularLocation>
    <subcellularLocation>
        <location evidence="9">Cell surface</location>
    </subcellularLocation>
    <text evidence="9">Fractions of enolase are present in both the cytoplasm and on the cell surface.</text>
</comment>
<evidence type="ECO:0000256" key="7">
    <source>
        <dbReference type="ARBA" id="ARBA00023152"/>
    </source>
</evidence>
<evidence type="ECO:0000256" key="11">
    <source>
        <dbReference type="PIRSR" id="PIRSR001400-2"/>
    </source>
</evidence>
<dbReference type="EC" id="4.2.1.11" evidence="3 9"/>
<dbReference type="AlphaFoldDB" id="A0A1G2DWX4"/>
<evidence type="ECO:0000256" key="1">
    <source>
        <dbReference type="ARBA" id="ARBA00005031"/>
    </source>
</evidence>
<dbReference type="Gene3D" id="3.20.20.120">
    <property type="entry name" value="Enolase-like C-terminal domain"/>
    <property type="match status" value="1"/>
</dbReference>
<dbReference type="PANTHER" id="PTHR11902:SF1">
    <property type="entry name" value="ENOLASE"/>
    <property type="match status" value="1"/>
</dbReference>
<feature type="binding site" evidence="9 12">
    <location>
        <position position="276"/>
    </location>
    <ligand>
        <name>Mg(2+)</name>
        <dbReference type="ChEBI" id="CHEBI:18420"/>
    </ligand>
</feature>
<dbReference type="CDD" id="cd03313">
    <property type="entry name" value="enolase"/>
    <property type="match status" value="1"/>
</dbReference>
<sequence>MIKNIKAKKILNSRKEPTVEVSLKTENGVFKASVPSGASTGKREAIVLDVEKAIANISNIIAPKLLKENELNQERIDRIMIDLDGTENKSKLGVNAILPVSIAVCRAGAAVKDLSLWKRINELSEVRPRIFIRGRTSDSLPRPCFNIINGGTHARNKLEIQEFMIIPNYGSFSDNLKIGKKVFNNLKKILEKNFGKPGIKMGDEGGFAPPIENDKKSLDYISEAIGADKVEIGLDCAASQFYSEGNYNIDNKALDKNELLDFYKQLVDQYPVIFIEDPFAQDDWLGWQEIIKDLGNKITIIGDDLLTTNTAQMKIAQRDNACNGAIIKPNQIGTVTETLEAIRLAQSYGWKIMVSHRSGETMDDFIADLAVGVGADFIKSGAPSKPERLTKYIRLCNIENQIE</sequence>
<keyword evidence="7 9" id="KW-0324">Glycolysis</keyword>
<feature type="binding site" evidence="11">
    <location>
        <position position="162"/>
    </location>
    <ligand>
        <name>substrate</name>
    </ligand>
</feature>
<dbReference type="Gene3D" id="3.30.390.10">
    <property type="entry name" value="Enolase-like, N-terminal domain"/>
    <property type="match status" value="1"/>
</dbReference>
<evidence type="ECO:0000256" key="3">
    <source>
        <dbReference type="ARBA" id="ARBA00012058"/>
    </source>
</evidence>
<protein>
    <recommendedName>
        <fullName evidence="4 9">Enolase</fullName>
        <ecNumber evidence="3 9">4.2.1.11</ecNumber>
    </recommendedName>
    <alternativeName>
        <fullName evidence="9">2-phospho-D-glycerate hydro-lyase</fullName>
    </alternativeName>
    <alternativeName>
        <fullName evidence="9">2-phosphoglycerate dehydratase</fullName>
    </alternativeName>
</protein>
<feature type="binding site" evidence="12">
    <location>
        <position position="255"/>
    </location>
    <ligand>
        <name>Mg(2+)</name>
        <dbReference type="ChEBI" id="CHEBI:18420"/>
    </ligand>
</feature>
<dbReference type="InterPro" id="IPR000941">
    <property type="entry name" value="Enolase"/>
</dbReference>
<evidence type="ECO:0000256" key="4">
    <source>
        <dbReference type="ARBA" id="ARBA00017068"/>
    </source>
</evidence>
<feature type="binding site" evidence="11">
    <location>
        <position position="276"/>
    </location>
    <ligand>
        <name>substrate</name>
    </ligand>
</feature>
<evidence type="ECO:0000259" key="13">
    <source>
        <dbReference type="SMART" id="SM01192"/>
    </source>
</evidence>
<comment type="pathway">
    <text evidence="1 9">Carbohydrate degradation; glycolysis; pyruvate from D-glyceraldehyde 3-phosphate: step 4/5.</text>
</comment>
<feature type="binding site" evidence="9">
    <location>
        <position position="379"/>
    </location>
    <ligand>
        <name>(2R)-2-phosphoglycerate</name>
        <dbReference type="ChEBI" id="CHEBI:58289"/>
    </ligand>
</feature>
<dbReference type="SUPFAM" id="SSF54826">
    <property type="entry name" value="Enolase N-terminal domain-like"/>
    <property type="match status" value="1"/>
</dbReference>
<feature type="binding site" evidence="11">
    <location>
        <position position="303"/>
    </location>
    <ligand>
        <name>substrate</name>
    </ligand>
</feature>
<dbReference type="InterPro" id="IPR020810">
    <property type="entry name" value="Enolase_C"/>
</dbReference>